<feature type="chain" id="PRO_5040151802" description="Fruit-body specific protein a" evidence="1">
    <location>
        <begin position="20"/>
        <end position="495"/>
    </location>
</feature>
<dbReference type="OrthoDB" id="271448at2759"/>
<reference evidence="2" key="2">
    <citation type="submission" date="2021-10" db="EMBL/GenBank/DDBJ databases">
        <title>Phylogenomics reveals ancestral predisposition of the termite-cultivated fungus Termitomyces towards a domesticated lifestyle.</title>
        <authorList>
            <person name="Auxier B."/>
            <person name="Grum-Grzhimaylo A."/>
            <person name="Cardenas M.E."/>
            <person name="Lodge J.D."/>
            <person name="Laessoe T."/>
            <person name="Pedersen O."/>
            <person name="Smith M.E."/>
            <person name="Kuyper T.W."/>
            <person name="Franco-Molano E.A."/>
            <person name="Baroni T.J."/>
            <person name="Aanen D.K."/>
        </authorList>
    </citation>
    <scope>NUCLEOTIDE SEQUENCE</scope>
    <source>
        <strain evidence="2">AP01</strain>
        <tissue evidence="2">Mycelium</tissue>
    </source>
</reference>
<keyword evidence="3" id="KW-1185">Reference proteome</keyword>
<reference evidence="2" key="1">
    <citation type="submission" date="2020-07" db="EMBL/GenBank/DDBJ databases">
        <authorList>
            <person name="Nieuwenhuis M."/>
            <person name="Van De Peppel L.J.J."/>
        </authorList>
    </citation>
    <scope>NUCLEOTIDE SEQUENCE</scope>
    <source>
        <strain evidence="2">AP01</strain>
        <tissue evidence="2">Mycelium</tissue>
    </source>
</reference>
<evidence type="ECO:0008006" key="4">
    <source>
        <dbReference type="Google" id="ProtNLM"/>
    </source>
</evidence>
<dbReference type="PANTHER" id="PTHR36578">
    <property type="entry name" value="CHROMOSOME 15, WHOLE GENOME SHOTGUN SEQUENCE"/>
    <property type="match status" value="1"/>
</dbReference>
<accession>A0A9P7KD20</accession>
<protein>
    <recommendedName>
        <fullName evidence="4">Fruit-body specific protein a</fullName>
    </recommendedName>
</protein>
<organism evidence="2 3">
    <name type="scientific">Asterophora parasitica</name>
    <dbReference type="NCBI Taxonomy" id="117018"/>
    <lineage>
        <taxon>Eukaryota</taxon>
        <taxon>Fungi</taxon>
        <taxon>Dikarya</taxon>
        <taxon>Basidiomycota</taxon>
        <taxon>Agaricomycotina</taxon>
        <taxon>Agaricomycetes</taxon>
        <taxon>Agaricomycetidae</taxon>
        <taxon>Agaricales</taxon>
        <taxon>Tricholomatineae</taxon>
        <taxon>Lyophyllaceae</taxon>
        <taxon>Asterophora</taxon>
    </lineage>
</organism>
<evidence type="ECO:0000256" key="1">
    <source>
        <dbReference type="SAM" id="SignalP"/>
    </source>
</evidence>
<evidence type="ECO:0000313" key="3">
    <source>
        <dbReference type="Proteomes" id="UP000775547"/>
    </source>
</evidence>
<keyword evidence="1" id="KW-0732">Signal</keyword>
<dbReference type="AlphaFoldDB" id="A0A9P7KD20"/>
<comment type="caution">
    <text evidence="2">The sequence shown here is derived from an EMBL/GenBank/DDBJ whole genome shotgun (WGS) entry which is preliminary data.</text>
</comment>
<name>A0A9P7KD20_9AGAR</name>
<dbReference type="EMBL" id="JABCKV010000069">
    <property type="protein sequence ID" value="KAG5644460.1"/>
    <property type="molecule type" value="Genomic_DNA"/>
</dbReference>
<evidence type="ECO:0000313" key="2">
    <source>
        <dbReference type="EMBL" id="KAG5644460.1"/>
    </source>
</evidence>
<sequence length="495" mass="53011">MPSFARLLTLTLFAITANAATTGIVPPSQRGIPDAFDIQIIDVQTDTTTIEATVPLVDQKSGANDDSPPNHPVPETVVTAVDGKVLDVGISARTENRMAGSPNLAKRTVPGYTQVFAGTGTRQTDRDGSIEGTAYLTYTVLNNATYDVDGCLNFCNRVNGCVFANLYYEFNNYLLDFVFSEKSNLKCAVYGDVHSAAEKTNRGGQQQIPPPAGLTYVQHSSGWSSKTLSDPAPPEGYELVFGPTGGANNAPGYMGFAFIDKYDVNACAALCNTRGADRNGGACQYFNIWRALVNGVPTTYTCSFYYLIADESTAVNYGQGDLKVTYSRGYKRKPLLLDGGFEGYTCPSASEDFCFATSYSAWVGTSPKGGSLDATIFHYAPYARVGHGVGLLGSASGVDSLPGTLSFTKALSTVAGKEYTVGFFHSSVYGGESAAKEAFVEVLWNGNVVKTIRPGYEPWTFYELRATARGGDRLAFRGGKAPAWSFIDDVNVFAL</sequence>
<dbReference type="Proteomes" id="UP000775547">
    <property type="component" value="Unassembled WGS sequence"/>
</dbReference>
<dbReference type="PANTHER" id="PTHR36578:SF1">
    <property type="entry name" value="APPLE DOMAIN-CONTAINING PROTEIN"/>
    <property type="match status" value="1"/>
</dbReference>
<gene>
    <name evidence="2" type="ORF">DXG03_008360</name>
</gene>
<feature type="signal peptide" evidence="1">
    <location>
        <begin position="1"/>
        <end position="19"/>
    </location>
</feature>
<proteinExistence type="predicted"/>